<gene>
    <name evidence="1" type="primary">FLS2</name>
    <name evidence="1" type="ORF">SNAT2548_LOCUS26734</name>
</gene>
<organism evidence="1 2">
    <name type="scientific">Symbiodinium natans</name>
    <dbReference type="NCBI Taxonomy" id="878477"/>
    <lineage>
        <taxon>Eukaryota</taxon>
        <taxon>Sar</taxon>
        <taxon>Alveolata</taxon>
        <taxon>Dinophyceae</taxon>
        <taxon>Suessiales</taxon>
        <taxon>Symbiodiniaceae</taxon>
        <taxon>Symbiodinium</taxon>
    </lineage>
</organism>
<dbReference type="EMBL" id="CAJNDS010002440">
    <property type="protein sequence ID" value="CAE7475938.1"/>
    <property type="molecule type" value="Genomic_DNA"/>
</dbReference>
<keyword evidence="2" id="KW-1185">Reference proteome</keyword>
<evidence type="ECO:0000313" key="1">
    <source>
        <dbReference type="EMBL" id="CAE7475938.1"/>
    </source>
</evidence>
<dbReference type="Proteomes" id="UP000604046">
    <property type="component" value="Unassembled WGS sequence"/>
</dbReference>
<sequence length="181" mass="20255">MADAQALRKLDMLRSRRIAEMLTERAMLQEATDGLLVGARPLLCKYSLSQDVWMEVAMKLFAVALVSCVSMSDAWKWAIAFSLGMAVLVGVSQPYMQPQVSQLQSFSCFCLALSSAAFVYDKFAWLTRVGLLAPVLLLLWQVRCPDCAEESAERLVQELLTALPKLQQGESHEVHVQLLRF</sequence>
<dbReference type="OrthoDB" id="468579at2759"/>
<protein>
    <submittedName>
        <fullName evidence="1">FLS2 protein</fullName>
    </submittedName>
</protein>
<accession>A0A812SFI2</accession>
<evidence type="ECO:0000313" key="2">
    <source>
        <dbReference type="Proteomes" id="UP000604046"/>
    </source>
</evidence>
<comment type="caution">
    <text evidence="1">The sequence shown here is derived from an EMBL/GenBank/DDBJ whole genome shotgun (WGS) entry which is preliminary data.</text>
</comment>
<dbReference type="AlphaFoldDB" id="A0A812SFI2"/>
<proteinExistence type="predicted"/>
<reference evidence="1" key="1">
    <citation type="submission" date="2021-02" db="EMBL/GenBank/DDBJ databases">
        <authorList>
            <person name="Dougan E. K."/>
            <person name="Rhodes N."/>
            <person name="Thang M."/>
            <person name="Chan C."/>
        </authorList>
    </citation>
    <scope>NUCLEOTIDE SEQUENCE</scope>
</reference>
<name>A0A812SFI2_9DINO</name>